<organism evidence="1 2">
    <name type="scientific">Schistosoma margrebowiei</name>
    <dbReference type="NCBI Taxonomy" id="48269"/>
    <lineage>
        <taxon>Eukaryota</taxon>
        <taxon>Metazoa</taxon>
        <taxon>Spiralia</taxon>
        <taxon>Lophotrochozoa</taxon>
        <taxon>Platyhelminthes</taxon>
        <taxon>Trematoda</taxon>
        <taxon>Digenea</taxon>
        <taxon>Strigeidida</taxon>
        <taxon>Schistosomatoidea</taxon>
        <taxon>Schistosomatidae</taxon>
        <taxon>Schistosoma</taxon>
    </lineage>
</organism>
<sequence length="96" mass="10437">MRGVRRIIPNVLDSMVRIVCLIESIDGDASLPFGKVAEKNVGNKSLHPSAELVEVGLFGLTKSTAILFKYEGGVGNAVELDIFNKPVLMGILRLER</sequence>
<dbReference type="AlphaFoldDB" id="A0A183MRE1"/>
<keyword evidence="2" id="KW-1185">Reference proteome</keyword>
<dbReference type="EMBL" id="UZAI01017706">
    <property type="protein sequence ID" value="VDP28525.1"/>
    <property type="molecule type" value="Genomic_DNA"/>
</dbReference>
<accession>A0A183MRE1</accession>
<gene>
    <name evidence="1" type="ORF">SMRZ_LOCUS18616</name>
</gene>
<dbReference type="Proteomes" id="UP000277204">
    <property type="component" value="Unassembled WGS sequence"/>
</dbReference>
<evidence type="ECO:0000313" key="2">
    <source>
        <dbReference type="Proteomes" id="UP000277204"/>
    </source>
</evidence>
<protein>
    <submittedName>
        <fullName evidence="1">Uncharacterized protein</fullName>
    </submittedName>
</protein>
<reference evidence="1 2" key="1">
    <citation type="submission" date="2018-11" db="EMBL/GenBank/DDBJ databases">
        <authorList>
            <consortium name="Pathogen Informatics"/>
        </authorList>
    </citation>
    <scope>NUCLEOTIDE SEQUENCE [LARGE SCALE GENOMIC DNA]</scope>
    <source>
        <strain evidence="1 2">Zambia</strain>
    </source>
</reference>
<proteinExistence type="predicted"/>
<name>A0A183MRE1_9TREM</name>
<evidence type="ECO:0000313" key="1">
    <source>
        <dbReference type="EMBL" id="VDP28525.1"/>
    </source>
</evidence>